<reference evidence="2" key="1">
    <citation type="submission" date="2022-06" db="EMBL/GenBank/DDBJ databases">
        <title>Limimaricola sediminis sp. nov., isolated from an intertidal sediment.</title>
        <authorList>
            <person name="Shao X."/>
        </authorList>
    </citation>
    <scope>NUCLEOTIDE SEQUENCE</scope>
    <source>
        <strain evidence="2">ASW11-118</strain>
    </source>
</reference>
<accession>A0A9X2FQ48</accession>
<dbReference type="GO" id="GO:0016757">
    <property type="term" value="F:glycosyltransferase activity"/>
    <property type="evidence" value="ECO:0007669"/>
    <property type="project" value="UniProtKB-ARBA"/>
</dbReference>
<dbReference type="AlphaFoldDB" id="A0A9X2FQ48"/>
<evidence type="ECO:0000259" key="1">
    <source>
        <dbReference type="Pfam" id="PF13579"/>
    </source>
</evidence>
<dbReference type="SUPFAM" id="SSF53756">
    <property type="entry name" value="UDP-Glycosyltransferase/glycogen phosphorylase"/>
    <property type="match status" value="1"/>
</dbReference>
<sequence length="671" mass="75478">MPSNNEGKFIPDHRSRVCDVIVDVPGGTNCNASFKDNRSKDIPSERVALEDENGMCVFRIPVAEDVNEVHYVVSSPTEGEISIVTGYPVQAGQEYRQHLPMLEDDKVKVFVPRALQGVGRFLAEVTFFDIEKQAISSKSRTGVLSSLEKEKREFLKFSIPKGAISCEAVWSIDENVTLSDLPHFLNSYYSSYHRFECRDFQLPKLAFWTRAKIGKFTGNIQVRFFCGDQVLHRKAFGFQMGENGWQKKTVSFAHPGGIKLDEQNFPVPFGATHGEIFVSVDRRARLEPQPRLYFRSTFAESQQLEQPELDQGPDILMSTTAGPYRDNVLKLRSHYITDEFVRHGYRTWYVPLGGGSTDRVDSETFIQFERRRFLELAKRAITGGRPGIFFCSSLCDAEAVLSVDAFKRAGWTVVYEVRDDMEAMRAAGFSKWYAPELESKICLAADAIICVSKPIHARMIALGADPATTYTIPNGISAEELDFAQTTWKHRSNTTRRKVGYFGHLFPGRFDVDAVREAAIQHADVSFDIIGPGLHPVEALNLPNVTLYGQQPISFFKELSQSWDVGILPFKDNRLTFSLDPIKYYQYLAAGLKVVSSDVFALRGRPLTEIYGSGVTLGDTIGNALQKELSVEDGQNAVGFLEESTWAMRWKSTMSILDGLETMPRKGRFDV</sequence>
<gene>
    <name evidence="2" type="ORF">NHG85_13040</name>
</gene>
<name>A0A9X2FQ48_9RHOB</name>
<feature type="domain" description="Glycosyltransferase subfamily 4-like N-terminal" evidence="1">
    <location>
        <begin position="334"/>
        <end position="475"/>
    </location>
</feature>
<dbReference type="RefSeq" id="WP_253333047.1">
    <property type="nucleotide sequence ID" value="NZ_JAMYXC010000201.1"/>
</dbReference>
<keyword evidence="3" id="KW-1185">Reference proteome</keyword>
<protein>
    <submittedName>
        <fullName evidence="2">Glycosyltransferase</fullName>
    </submittedName>
</protein>
<evidence type="ECO:0000313" key="2">
    <source>
        <dbReference type="EMBL" id="MCP1169436.1"/>
    </source>
</evidence>
<comment type="caution">
    <text evidence="2">The sequence shown here is derived from an EMBL/GenBank/DDBJ whole genome shotgun (WGS) entry which is preliminary data.</text>
</comment>
<dbReference type="Proteomes" id="UP001139477">
    <property type="component" value="Unassembled WGS sequence"/>
</dbReference>
<dbReference type="Pfam" id="PF13579">
    <property type="entry name" value="Glyco_trans_4_4"/>
    <property type="match status" value="1"/>
</dbReference>
<dbReference type="EMBL" id="JAMYXC010000201">
    <property type="protein sequence ID" value="MCP1169436.1"/>
    <property type="molecule type" value="Genomic_DNA"/>
</dbReference>
<dbReference type="InterPro" id="IPR028098">
    <property type="entry name" value="Glyco_trans_4-like_N"/>
</dbReference>
<proteinExistence type="predicted"/>
<evidence type="ECO:0000313" key="3">
    <source>
        <dbReference type="Proteomes" id="UP001139477"/>
    </source>
</evidence>
<dbReference type="Gene3D" id="3.40.50.2000">
    <property type="entry name" value="Glycogen Phosphorylase B"/>
    <property type="match status" value="2"/>
</dbReference>
<organism evidence="2 3">
    <name type="scientific">Limimaricola litoreus</name>
    <dbReference type="NCBI Taxonomy" id="2955316"/>
    <lineage>
        <taxon>Bacteria</taxon>
        <taxon>Pseudomonadati</taxon>
        <taxon>Pseudomonadota</taxon>
        <taxon>Alphaproteobacteria</taxon>
        <taxon>Rhodobacterales</taxon>
        <taxon>Paracoccaceae</taxon>
        <taxon>Limimaricola</taxon>
    </lineage>
</organism>